<feature type="chain" id="PRO_5006915196" description="Cadherin domain-containing protein" evidence="1">
    <location>
        <begin position="22"/>
        <end position="126"/>
    </location>
</feature>
<proteinExistence type="predicted"/>
<dbReference type="Proteomes" id="UP000054908">
    <property type="component" value="Unassembled WGS sequence"/>
</dbReference>
<gene>
    <name evidence="2" type="ORF">Lmac_2770</name>
</gene>
<protein>
    <recommendedName>
        <fullName evidence="4">Cadherin domain-containing protein</fullName>
    </recommendedName>
</protein>
<feature type="signal peptide" evidence="1">
    <location>
        <begin position="1"/>
        <end position="21"/>
    </location>
</feature>
<name>A0A0W0VWW1_9GAMM</name>
<dbReference type="OrthoDB" id="5649759at2"/>
<dbReference type="PATRIC" id="fig|466.6.peg.2960"/>
<comment type="caution">
    <text evidence="2">The sequence shown here is derived from an EMBL/GenBank/DDBJ whole genome shotgun (WGS) entry which is preliminary data.</text>
</comment>
<keyword evidence="1" id="KW-0732">Signal</keyword>
<evidence type="ECO:0000313" key="3">
    <source>
        <dbReference type="Proteomes" id="UP000054908"/>
    </source>
</evidence>
<accession>A0A0W0VWW1</accession>
<dbReference type="RefSeq" id="WP_058453446.1">
    <property type="nucleotide sequence ID" value="NZ_CAAAIB010000019.1"/>
</dbReference>
<evidence type="ECO:0000313" key="2">
    <source>
        <dbReference type="EMBL" id="KTD24683.1"/>
    </source>
</evidence>
<organism evidence="2 3">
    <name type="scientific">Legionella maceachernii</name>
    <dbReference type="NCBI Taxonomy" id="466"/>
    <lineage>
        <taxon>Bacteria</taxon>
        <taxon>Pseudomonadati</taxon>
        <taxon>Pseudomonadota</taxon>
        <taxon>Gammaproteobacteria</taxon>
        <taxon>Legionellales</taxon>
        <taxon>Legionellaceae</taxon>
        <taxon>Legionella</taxon>
    </lineage>
</organism>
<reference evidence="2 3" key="1">
    <citation type="submission" date="2015-11" db="EMBL/GenBank/DDBJ databases">
        <title>Genomic analysis of 38 Legionella species identifies large and diverse effector repertoires.</title>
        <authorList>
            <person name="Burstein D."/>
            <person name="Amaro F."/>
            <person name="Zusman T."/>
            <person name="Lifshitz Z."/>
            <person name="Cohen O."/>
            <person name="Gilbert J.A."/>
            <person name="Pupko T."/>
            <person name="Shuman H.A."/>
            <person name="Segal G."/>
        </authorList>
    </citation>
    <scope>NUCLEOTIDE SEQUENCE [LARGE SCALE GENOMIC DNA]</scope>
    <source>
        <strain evidence="2 3">PX-1-G2-E2</strain>
    </source>
</reference>
<keyword evidence="3" id="KW-1185">Reference proteome</keyword>
<evidence type="ECO:0000256" key="1">
    <source>
        <dbReference type="SAM" id="SignalP"/>
    </source>
</evidence>
<dbReference type="Gene3D" id="2.60.40.10">
    <property type="entry name" value="Immunoglobulins"/>
    <property type="match status" value="1"/>
</dbReference>
<dbReference type="EMBL" id="LNYL01000050">
    <property type="protein sequence ID" value="KTD24683.1"/>
    <property type="molecule type" value="Genomic_DNA"/>
</dbReference>
<evidence type="ECO:0008006" key="4">
    <source>
        <dbReference type="Google" id="ProtNLM"/>
    </source>
</evidence>
<dbReference type="AlphaFoldDB" id="A0A0W0VWW1"/>
<sequence length="126" mass="13665">MTASKLLAGLLTPLFCFALYADNPHMASPCSKPKVLKPLLDWAISAPNTAIIPTNQAFTGTNLTFTVTAQPFNPKNIVSINPLTGETHINAKFEDQFNVTVKASNYCGMASTTFNVIIDQDDETIE</sequence>
<dbReference type="InterPro" id="IPR013783">
    <property type="entry name" value="Ig-like_fold"/>
</dbReference>